<feature type="compositionally biased region" description="Basic residues" evidence="1">
    <location>
        <begin position="12"/>
        <end position="21"/>
    </location>
</feature>
<reference evidence="2 3" key="1">
    <citation type="submission" date="2024-09" db="EMBL/GenBank/DDBJ databases">
        <authorList>
            <person name="Sun Q."/>
            <person name="Mori K."/>
        </authorList>
    </citation>
    <scope>NUCLEOTIDE SEQUENCE [LARGE SCALE GENOMIC DNA]</scope>
    <source>
        <strain evidence="2 3">CCM 7609</strain>
    </source>
</reference>
<name>A0ABV5G8N1_9MICC</name>
<dbReference type="Proteomes" id="UP001589575">
    <property type="component" value="Unassembled WGS sequence"/>
</dbReference>
<evidence type="ECO:0000256" key="1">
    <source>
        <dbReference type="SAM" id="MobiDB-lite"/>
    </source>
</evidence>
<organism evidence="2 3">
    <name type="scientific">Citricoccus parietis</name>
    <dbReference type="NCBI Taxonomy" id="592307"/>
    <lineage>
        <taxon>Bacteria</taxon>
        <taxon>Bacillati</taxon>
        <taxon>Actinomycetota</taxon>
        <taxon>Actinomycetes</taxon>
        <taxon>Micrococcales</taxon>
        <taxon>Micrococcaceae</taxon>
        <taxon>Citricoccus</taxon>
    </lineage>
</organism>
<accession>A0ABV5G8N1</accession>
<dbReference type="EMBL" id="JBHMFI010000023">
    <property type="protein sequence ID" value="MFB9075301.1"/>
    <property type="molecule type" value="Genomic_DNA"/>
</dbReference>
<sequence length="50" mass="5362">MAGGWGTMTRAACRRPFRQKSVRPGSTPSCGCSQERTPLSKRPVLSSLPA</sequence>
<evidence type="ECO:0000313" key="2">
    <source>
        <dbReference type="EMBL" id="MFB9075301.1"/>
    </source>
</evidence>
<feature type="compositionally biased region" description="Polar residues" evidence="1">
    <location>
        <begin position="24"/>
        <end position="37"/>
    </location>
</feature>
<protein>
    <submittedName>
        <fullName evidence="2">Uncharacterized protein</fullName>
    </submittedName>
</protein>
<feature type="region of interest" description="Disordered" evidence="1">
    <location>
        <begin position="1"/>
        <end position="50"/>
    </location>
</feature>
<proteinExistence type="predicted"/>
<comment type="caution">
    <text evidence="2">The sequence shown here is derived from an EMBL/GenBank/DDBJ whole genome shotgun (WGS) entry which is preliminary data.</text>
</comment>
<evidence type="ECO:0000313" key="3">
    <source>
        <dbReference type="Proteomes" id="UP001589575"/>
    </source>
</evidence>
<gene>
    <name evidence="2" type="ORF">ACFFX0_30675</name>
</gene>
<keyword evidence="3" id="KW-1185">Reference proteome</keyword>